<evidence type="ECO:0000256" key="2">
    <source>
        <dbReference type="RuleBase" id="RU004508"/>
    </source>
</evidence>
<dbReference type="GO" id="GO:0008483">
    <property type="term" value="F:transaminase activity"/>
    <property type="evidence" value="ECO:0007669"/>
    <property type="project" value="UniProtKB-KW"/>
</dbReference>
<organism evidence="3 4">
    <name type="scientific">Magnetococcus marinus (strain ATCC BAA-1437 / JCM 17883 / MC-1)</name>
    <dbReference type="NCBI Taxonomy" id="156889"/>
    <lineage>
        <taxon>Bacteria</taxon>
        <taxon>Pseudomonadati</taxon>
        <taxon>Pseudomonadota</taxon>
        <taxon>Magnetococcia</taxon>
        <taxon>Magnetococcales</taxon>
        <taxon>Magnetococcaceae</taxon>
        <taxon>Magnetococcus</taxon>
    </lineage>
</organism>
<dbReference type="KEGG" id="mgm:Mmc1_0616"/>
<dbReference type="SUPFAM" id="SSF53383">
    <property type="entry name" value="PLP-dependent transferases"/>
    <property type="match status" value="1"/>
</dbReference>
<dbReference type="InterPro" id="IPR015422">
    <property type="entry name" value="PyrdxlP-dep_Trfase_small"/>
</dbReference>
<sequence length="390" mass="43631">MSFYPLAFDTFGPEEKQILHEVIDSGYFTMGARVKQFEAAFADYFGVKHAIMLNSGSSANLAAVAALFYKQDNPLKAGDEAIVPAISWSTTYHPLQQYGMRLRVVDVEPESLNMDVRQLEAALTPKTRLLVGVSILGNPAALDVMRQFADQHGLYFLEDNCESCDASLNGQKTGTFGDLGTFSFFFSHHISTMEGGMVLTNHTELDHRMRAIRAHGWSRDIPAETDIFQRGESDHFEAYRFLMPGYNLRPGELHAAVGVQQLAKMPEMTARRRQNLALFQSLFQDDPRFIIQRENGVNSSFCFPIVLNPAMQPDRNRVFAALKAADIDFRIITGGCFTKHDMVKYYDYDVVNTLTHAETAHDLGFFVGNAPVDLTAQIHRAHGVLDKACS</sequence>
<dbReference type="EMBL" id="CP000471">
    <property type="protein sequence ID" value="ABK43137.1"/>
    <property type="molecule type" value="Genomic_DNA"/>
</dbReference>
<reference evidence="3 4" key="2">
    <citation type="journal article" date="2012" name="Int. J. Syst. Evol. Microbiol.">
        <title>Magnetococcus marinus gen. nov., sp. nov., a marine, magnetotactic bacterium that represents a novel lineage (Magnetococcaceae fam. nov.; Magnetococcales ord. nov.) at the base of the Alphaproteobacteria.</title>
        <authorList>
            <person name="Bazylinski D.A."/>
            <person name="Williams T.J."/>
            <person name="Lefevre C.T."/>
            <person name="Berg R.J."/>
            <person name="Zhang C.L."/>
            <person name="Bowser S.S."/>
            <person name="Dean A.J."/>
            <person name="Beveridge T.J."/>
        </authorList>
    </citation>
    <scope>NUCLEOTIDE SEQUENCE [LARGE SCALE GENOMIC DNA]</scope>
    <source>
        <strain evidence="4">ATCC BAA-1437 / JCM 17883 / MC-1</strain>
    </source>
</reference>
<dbReference type="STRING" id="156889.Mmc1_0616"/>
<keyword evidence="2" id="KW-0663">Pyridoxal phosphate</keyword>
<dbReference type="PANTHER" id="PTHR30244:SF34">
    <property type="entry name" value="DTDP-4-AMINO-4,6-DIDEOXYGALACTOSE TRANSAMINASE"/>
    <property type="match status" value="1"/>
</dbReference>
<dbReference type="Pfam" id="PF01041">
    <property type="entry name" value="DegT_DnrJ_EryC1"/>
    <property type="match status" value="1"/>
</dbReference>
<keyword evidence="3" id="KW-0808">Transferase</keyword>
<evidence type="ECO:0000313" key="3">
    <source>
        <dbReference type="EMBL" id="ABK43137.1"/>
    </source>
</evidence>
<dbReference type="Proteomes" id="UP000002586">
    <property type="component" value="Chromosome"/>
</dbReference>
<keyword evidence="3" id="KW-0032">Aminotransferase</keyword>
<proteinExistence type="inferred from homology"/>
<dbReference type="InterPro" id="IPR015421">
    <property type="entry name" value="PyrdxlP-dep_Trfase_major"/>
</dbReference>
<dbReference type="CDD" id="cd00616">
    <property type="entry name" value="AHBA_syn"/>
    <property type="match status" value="1"/>
</dbReference>
<dbReference type="HOGENOM" id="CLU_033332_5_0_5"/>
<evidence type="ECO:0000256" key="1">
    <source>
        <dbReference type="ARBA" id="ARBA00037999"/>
    </source>
</evidence>
<accession>A0L594</accession>
<dbReference type="PIRSF" id="PIRSF000390">
    <property type="entry name" value="PLP_StrS"/>
    <property type="match status" value="1"/>
</dbReference>
<reference evidence="4" key="1">
    <citation type="journal article" date="2009" name="Appl. Environ. Microbiol.">
        <title>Complete genome sequence of the chemolithoautotrophic marine magnetotactic coccus strain MC-1.</title>
        <authorList>
            <person name="Schubbe S."/>
            <person name="Williams T.J."/>
            <person name="Xie G."/>
            <person name="Kiss H.E."/>
            <person name="Brettin T.S."/>
            <person name="Martinez D."/>
            <person name="Ross C.A."/>
            <person name="Schuler D."/>
            <person name="Cox B.L."/>
            <person name="Nealson K.H."/>
            <person name="Bazylinski D.A."/>
        </authorList>
    </citation>
    <scope>NUCLEOTIDE SEQUENCE [LARGE SCALE GENOMIC DNA]</scope>
    <source>
        <strain evidence="4">ATCC BAA-1437 / JCM 17883 / MC-1</strain>
    </source>
</reference>
<dbReference type="AlphaFoldDB" id="A0L594"/>
<dbReference type="Gene3D" id="3.40.640.10">
    <property type="entry name" value="Type I PLP-dependent aspartate aminotransferase-like (Major domain)"/>
    <property type="match status" value="1"/>
</dbReference>
<dbReference type="InterPro" id="IPR000653">
    <property type="entry name" value="DegT/StrS_aminotransferase"/>
</dbReference>
<keyword evidence="4" id="KW-1185">Reference proteome</keyword>
<protein>
    <submittedName>
        <fullName evidence="3">DegT/DnrJ/EryC1/StrS aminotransferase</fullName>
    </submittedName>
</protein>
<dbReference type="GO" id="GO:0030170">
    <property type="term" value="F:pyridoxal phosphate binding"/>
    <property type="evidence" value="ECO:0007669"/>
    <property type="project" value="TreeGrafter"/>
</dbReference>
<dbReference type="RefSeq" id="WP_011712304.1">
    <property type="nucleotide sequence ID" value="NC_008576.1"/>
</dbReference>
<dbReference type="eggNOG" id="COG0399">
    <property type="taxonomic scope" value="Bacteria"/>
</dbReference>
<dbReference type="InterPro" id="IPR015424">
    <property type="entry name" value="PyrdxlP-dep_Trfase"/>
</dbReference>
<comment type="similarity">
    <text evidence="1 2">Belongs to the DegT/DnrJ/EryC1 family.</text>
</comment>
<dbReference type="GO" id="GO:0000271">
    <property type="term" value="P:polysaccharide biosynthetic process"/>
    <property type="evidence" value="ECO:0007669"/>
    <property type="project" value="TreeGrafter"/>
</dbReference>
<dbReference type="OrthoDB" id="9768668at2"/>
<name>A0L594_MAGMM</name>
<dbReference type="Gene3D" id="3.90.1150.10">
    <property type="entry name" value="Aspartate Aminotransferase, domain 1"/>
    <property type="match status" value="1"/>
</dbReference>
<gene>
    <name evidence="3" type="ordered locus">Mmc1_0616</name>
</gene>
<evidence type="ECO:0000313" key="4">
    <source>
        <dbReference type="Proteomes" id="UP000002586"/>
    </source>
</evidence>
<dbReference type="PANTHER" id="PTHR30244">
    <property type="entry name" value="TRANSAMINASE"/>
    <property type="match status" value="1"/>
</dbReference>